<organism evidence="3 4">
    <name type="scientific">Pinctada imbricata</name>
    <name type="common">Atlantic pearl-oyster</name>
    <name type="synonym">Pinctada martensii</name>
    <dbReference type="NCBI Taxonomy" id="66713"/>
    <lineage>
        <taxon>Eukaryota</taxon>
        <taxon>Metazoa</taxon>
        <taxon>Spiralia</taxon>
        <taxon>Lophotrochozoa</taxon>
        <taxon>Mollusca</taxon>
        <taxon>Bivalvia</taxon>
        <taxon>Autobranchia</taxon>
        <taxon>Pteriomorphia</taxon>
        <taxon>Pterioida</taxon>
        <taxon>Pterioidea</taxon>
        <taxon>Pteriidae</taxon>
        <taxon>Pinctada</taxon>
    </lineage>
</organism>
<dbReference type="InterPro" id="IPR027267">
    <property type="entry name" value="AH/BAR_dom_sf"/>
</dbReference>
<dbReference type="Proteomes" id="UP001186944">
    <property type="component" value="Unassembled WGS sequence"/>
</dbReference>
<dbReference type="PANTHER" id="PTHR47020">
    <property type="entry name" value="HILLARIN"/>
    <property type="match status" value="1"/>
</dbReference>
<feature type="region of interest" description="Disordered" evidence="1">
    <location>
        <begin position="84"/>
        <end position="107"/>
    </location>
</feature>
<dbReference type="SUPFAM" id="SSF103657">
    <property type="entry name" value="BAR/IMD domain-like"/>
    <property type="match status" value="1"/>
</dbReference>
<evidence type="ECO:0000256" key="1">
    <source>
        <dbReference type="SAM" id="MobiDB-lite"/>
    </source>
</evidence>
<dbReference type="PANTHER" id="PTHR47020:SF1">
    <property type="entry name" value="HILLARIN"/>
    <property type="match status" value="1"/>
</dbReference>
<keyword evidence="4" id="KW-1185">Reference proteome</keyword>
<evidence type="ECO:0000313" key="3">
    <source>
        <dbReference type="EMBL" id="KAK3099611.1"/>
    </source>
</evidence>
<evidence type="ECO:0000313" key="4">
    <source>
        <dbReference type="Proteomes" id="UP001186944"/>
    </source>
</evidence>
<feature type="domain" description="KY-like immunoglobulin-like" evidence="2">
    <location>
        <begin position="328"/>
        <end position="457"/>
    </location>
</feature>
<dbReference type="Gene3D" id="1.20.1270.60">
    <property type="entry name" value="Arfaptin homology (AH) domain/BAR domain"/>
    <property type="match status" value="1"/>
</dbReference>
<proteinExistence type="predicted"/>
<accession>A0AA88Y6P7</accession>
<reference evidence="3" key="1">
    <citation type="submission" date="2019-08" db="EMBL/GenBank/DDBJ databases">
        <title>The improved chromosome-level genome for the pearl oyster Pinctada fucata martensii using PacBio sequencing and Hi-C.</title>
        <authorList>
            <person name="Zheng Z."/>
        </authorList>
    </citation>
    <scope>NUCLEOTIDE SEQUENCE</scope>
    <source>
        <strain evidence="3">ZZ-2019</strain>
        <tissue evidence="3">Adductor muscle</tissue>
    </source>
</reference>
<comment type="caution">
    <text evidence="3">The sequence shown here is derived from an EMBL/GenBank/DDBJ whole genome shotgun (WGS) entry which is preliminary data.</text>
</comment>
<dbReference type="InterPro" id="IPR053041">
    <property type="entry name" value="Transglut-like_Superfamily_Mod"/>
</dbReference>
<gene>
    <name evidence="3" type="ORF">FSP39_007024</name>
</gene>
<dbReference type="InterPro" id="IPR056564">
    <property type="entry name" value="Ig-like_KY"/>
</dbReference>
<protein>
    <recommendedName>
        <fullName evidence="2">KY-like immunoglobulin-like domain-containing protein</fullName>
    </recommendedName>
</protein>
<feature type="region of interest" description="Disordered" evidence="1">
    <location>
        <begin position="1225"/>
        <end position="1250"/>
    </location>
</feature>
<evidence type="ECO:0000259" key="2">
    <source>
        <dbReference type="Pfam" id="PF23265"/>
    </source>
</evidence>
<sequence length="1314" mass="151610">MSGEVESIAVFLDMVRQRNLVGDTSLREAWREYDGLLQSKWQLVKKDPNKERELREHFRKLGFYREFPTNELLREAQSVYHSLEWPPQLDDDGDPSPGPPRNSKDDVIDHDEIQEIDAHALETPYTYLGQHVRYLVEYLIRPAVCDLHKARVITRWLGRCQDDDYMKHLPRTEWSHQESVAGYLWKLRKRDMDYDELFQLMASYAGLKCSNVDGCVRNTIKYEVGEDFDRQRKSWTAVLLDGDWRLLDVRWICEAAYGILKSSWCLIEDEHGKVNTRRAIQENRGSYKTQCRFREFYFLTDPEIFIYDHFPDDEKWQLLARKVSYAEARKMAALRADFFRHELNLRSHPEANVTSEDGNITFTIGLPKDIRMSFVYKLYRSKQSRESIDPLRSELERYVFLERDSDEHVIRAGIRLPSEGRYLFEIHGSENVESHHALLVTYVIICTGIKDIVKPLPPNIRQEWGPGEDTLDMGMVPVTHKKGQIEADDGDAEITFNLEKDLEFKHDLIKGDKDIPIPEGHVVHTIEGSKMNINVRLPEPGEYALNVLAKDRMKKTRFSPACTYLVSCDEEPLQSKPFPKIDGRHIGPNEFFSELGLKEEDPWGSYINNLVTGEFTMQIIKPLDILVFANLALEEGEKSETFDNYVVCDTIGKKVKITAVFPKSGTYKLTLFARKKLLDEEKEDVPVYTKIIEVALPTLTGMPSPLNPDIPIWCHGYHLREPRNLFLPSGEMQKLSIAVPEAEQVRVKGHPECKLKKTAEGYWEGYLKTGPPRSIVDIMVLDSAYGHAHPLIMYQVVSKEELLQIEVEQEQLFKTALDELQTREEEKLARLHSRLKQAVKDRNRAKIEKYLFRLKELRPDSPDVELVRAERLLRELKADEERDIARKELRKATRLCDIVTLQNALEKFKRLNVREEDGDLTSAEEVFQSLLAKQEINLSKTKDAAQQTFVENGMSTSSFVGSHSGVHIYVMPDGRVQHNEIAPSEFSMLSHSRLSRNNDAPRTLDNSADDIRIKEDFTHLTTDLVSTPRKPKVTDTSRVPQLLHDHLRRKKLDDSDDEIEPAEAALSMIENDEHIDKSWSGRRNWKSRTMEVFKKYWHVMKERSEQSKQTINDDIENEIQRLRHINQMCRKMSRAARRIGSNYDNLIDSEQVFHEILNETGDGNDSLNEDLTNVSALQQEVIQVEEGMKSAFDGFAKRMDELTTEMVSKAESTARELEVTRLEMATEEMRSNGSSSSTRSDSGVGSKDYNPNDAVKASFYAVRNTILEEIRTANAATEEEIRRQLSSLQKTMADYQGSRSGNNSLHEALASWKI</sequence>
<feature type="domain" description="KY-like immunoglobulin-like" evidence="2">
    <location>
        <begin position="472"/>
        <end position="579"/>
    </location>
</feature>
<dbReference type="Pfam" id="PF23265">
    <property type="entry name" value="Ig-like_KY"/>
    <property type="match status" value="3"/>
</dbReference>
<feature type="domain" description="KY-like immunoglobulin-like" evidence="2">
    <location>
        <begin position="591"/>
        <end position="680"/>
    </location>
</feature>
<feature type="compositionally biased region" description="Low complexity" evidence="1">
    <location>
        <begin position="1231"/>
        <end position="1246"/>
    </location>
</feature>
<dbReference type="EMBL" id="VSWD01000006">
    <property type="protein sequence ID" value="KAK3099611.1"/>
    <property type="molecule type" value="Genomic_DNA"/>
</dbReference>
<name>A0AA88Y6P7_PINIB</name>